<dbReference type="GO" id="GO:0005829">
    <property type="term" value="C:cytosol"/>
    <property type="evidence" value="ECO:0007669"/>
    <property type="project" value="TreeGrafter"/>
</dbReference>
<dbReference type="AlphaFoldDB" id="A0A5M8FVI7"/>
<organism evidence="1 2">
    <name type="scientific">Thiohalocapsa marina</name>
    <dbReference type="NCBI Taxonomy" id="424902"/>
    <lineage>
        <taxon>Bacteria</taxon>
        <taxon>Pseudomonadati</taxon>
        <taxon>Pseudomonadota</taxon>
        <taxon>Gammaproteobacteria</taxon>
        <taxon>Chromatiales</taxon>
        <taxon>Chromatiaceae</taxon>
        <taxon>Thiohalocapsa</taxon>
    </lineage>
</organism>
<evidence type="ECO:0000313" key="2">
    <source>
        <dbReference type="Proteomes" id="UP000322981"/>
    </source>
</evidence>
<sequence length="243" mass="27961">MNNATSDGTPRFDWDAIDTVFLDMDGTLLDLYFDNHFWLEHVPRRYAEKLGLSITRAKEDILPRYRRIQGTLDWYCVDHWSRELGLDIATLKSEVDHLIAVHPFVLDFLDALQRYGKRRVLVTNAHQKSIALKLERTRLQGHLEHIVCAHDLALPKEAPGFWERVQGAEPFDPARTLFVDDNLAVLRTARNYGFRWLLAITAPDSRRQAQAIDEFPAIARFSELLPQLRVELAKGKHHGKTGG</sequence>
<dbReference type="EC" id="3.1.3.5" evidence="1"/>
<dbReference type="InterPro" id="IPR006439">
    <property type="entry name" value="HAD-SF_hydro_IA"/>
</dbReference>
<dbReference type="InterPro" id="IPR036412">
    <property type="entry name" value="HAD-like_sf"/>
</dbReference>
<proteinExistence type="predicted"/>
<dbReference type="NCBIfam" id="TIGR01509">
    <property type="entry name" value="HAD-SF-IA-v3"/>
    <property type="match status" value="1"/>
</dbReference>
<dbReference type="InterPro" id="IPR050155">
    <property type="entry name" value="HAD-like_hydrolase_sf"/>
</dbReference>
<protein>
    <submittedName>
        <fullName evidence="1">GMP/IMP nucleotidase</fullName>
        <ecNumber evidence="1">3.1.3.5</ecNumber>
    </submittedName>
</protein>
<gene>
    <name evidence="1" type="ORF">F2Q65_00290</name>
</gene>
<dbReference type="Proteomes" id="UP000322981">
    <property type="component" value="Unassembled WGS sequence"/>
</dbReference>
<dbReference type="InterPro" id="IPR023214">
    <property type="entry name" value="HAD_sf"/>
</dbReference>
<name>A0A5M8FVI7_9GAMM</name>
<dbReference type="SFLD" id="SFLDG01129">
    <property type="entry name" value="C1.5:_HAD__Beta-PGM__Phosphata"/>
    <property type="match status" value="1"/>
</dbReference>
<dbReference type="OrthoDB" id="9773910at2"/>
<keyword evidence="2" id="KW-1185">Reference proteome</keyword>
<dbReference type="NCBIfam" id="NF011564">
    <property type="entry name" value="PRK14988.1"/>
    <property type="match status" value="1"/>
</dbReference>
<evidence type="ECO:0000313" key="1">
    <source>
        <dbReference type="EMBL" id="KAA6187719.1"/>
    </source>
</evidence>
<dbReference type="Pfam" id="PF00702">
    <property type="entry name" value="Hydrolase"/>
    <property type="match status" value="1"/>
</dbReference>
<dbReference type="GO" id="GO:0008967">
    <property type="term" value="F:phosphoglycolate phosphatase activity"/>
    <property type="evidence" value="ECO:0007669"/>
    <property type="project" value="TreeGrafter"/>
</dbReference>
<dbReference type="RefSeq" id="WP_150089240.1">
    <property type="nucleotide sequence ID" value="NZ_JBFUOH010000011.1"/>
</dbReference>
<dbReference type="EMBL" id="VWXX01000001">
    <property type="protein sequence ID" value="KAA6187719.1"/>
    <property type="molecule type" value="Genomic_DNA"/>
</dbReference>
<dbReference type="PANTHER" id="PTHR43434">
    <property type="entry name" value="PHOSPHOGLYCOLATE PHOSPHATASE"/>
    <property type="match status" value="1"/>
</dbReference>
<dbReference type="Gene3D" id="3.40.50.1000">
    <property type="entry name" value="HAD superfamily/HAD-like"/>
    <property type="match status" value="1"/>
</dbReference>
<dbReference type="GO" id="GO:0006281">
    <property type="term" value="P:DNA repair"/>
    <property type="evidence" value="ECO:0007669"/>
    <property type="project" value="TreeGrafter"/>
</dbReference>
<dbReference type="SFLD" id="SFLDS00003">
    <property type="entry name" value="Haloacid_Dehalogenase"/>
    <property type="match status" value="1"/>
</dbReference>
<dbReference type="PANTHER" id="PTHR43434:SF3">
    <property type="entry name" value="GMP_IMP NUCLEOTIDASE YRFG"/>
    <property type="match status" value="1"/>
</dbReference>
<comment type="caution">
    <text evidence="1">The sequence shown here is derived from an EMBL/GenBank/DDBJ whole genome shotgun (WGS) entry which is preliminary data.</text>
</comment>
<reference evidence="1 2" key="1">
    <citation type="submission" date="2019-09" db="EMBL/GenBank/DDBJ databases">
        <title>Whole-genome sequence of the purple sulfur bacterium Thiohalocapsa marina DSM 19078.</title>
        <authorList>
            <person name="Kyndt J.A."/>
            <person name="Meyer T.E."/>
        </authorList>
    </citation>
    <scope>NUCLEOTIDE SEQUENCE [LARGE SCALE GENOMIC DNA]</scope>
    <source>
        <strain evidence="1 2">DSM 19078</strain>
    </source>
</reference>
<dbReference type="SUPFAM" id="SSF56784">
    <property type="entry name" value="HAD-like"/>
    <property type="match status" value="1"/>
</dbReference>
<dbReference type="CDD" id="cd01427">
    <property type="entry name" value="HAD_like"/>
    <property type="match status" value="1"/>
</dbReference>
<keyword evidence="1" id="KW-0378">Hydrolase</keyword>
<dbReference type="GO" id="GO:0008253">
    <property type="term" value="F:5'-nucleotidase activity"/>
    <property type="evidence" value="ECO:0007669"/>
    <property type="project" value="UniProtKB-EC"/>
</dbReference>
<accession>A0A5M8FVI7</accession>